<dbReference type="GO" id="GO:0016787">
    <property type="term" value="F:hydrolase activity"/>
    <property type="evidence" value="ECO:0007669"/>
    <property type="project" value="UniProtKB-KW"/>
</dbReference>
<evidence type="ECO:0000313" key="2">
    <source>
        <dbReference type="EMBL" id="HGE66108.1"/>
    </source>
</evidence>
<comment type="caution">
    <text evidence="2">The sequence shown here is derived from an EMBL/GenBank/DDBJ whole genome shotgun (WGS) entry which is preliminary data.</text>
</comment>
<dbReference type="PANTHER" id="PTHR13754">
    <property type="entry name" value="METALLO-BETA-LACTAMASE SUPERFAMILY PROTEIN"/>
    <property type="match status" value="1"/>
</dbReference>
<name>A0A7C3UH49_9EURY</name>
<sequence length="163" mass="18849">MEVIILADNKVTTLRPQGLKAEWGFSALILDKENILFDTGQTGVAFENFMILRRNAPSKLVLSHGHYDHTGGILPFVRAFDLEIYAHPDAFLPRYFENRYVGILTRREQIEAKIKEHKEPVEVSKDITALGEIPRKYEQHLLSNSIIVRDKTEEKDKIRDLEF</sequence>
<dbReference type="InterPro" id="IPR001279">
    <property type="entry name" value="Metallo-B-lactamas"/>
</dbReference>
<dbReference type="InterPro" id="IPR052926">
    <property type="entry name" value="Metallo-beta-lactamase_dom"/>
</dbReference>
<protein>
    <submittedName>
        <fullName evidence="2">MBL fold metallo-hydrolase</fullName>
    </submittedName>
</protein>
<dbReference type="EMBL" id="DTPI01000022">
    <property type="protein sequence ID" value="HGE66108.1"/>
    <property type="molecule type" value="Genomic_DNA"/>
</dbReference>
<feature type="domain" description="Metallo-beta-lactamase" evidence="1">
    <location>
        <begin position="28"/>
        <end position="91"/>
    </location>
</feature>
<evidence type="ECO:0000313" key="4">
    <source>
        <dbReference type="EMBL" id="HHF48621.1"/>
    </source>
</evidence>
<keyword evidence="2" id="KW-0378">Hydrolase</keyword>
<gene>
    <name evidence="4" type="ORF">ENL48_05645</name>
    <name evidence="3" type="ORF">ENT89_06665</name>
    <name evidence="2" type="ORF">ENX77_03130</name>
</gene>
<dbReference type="CDD" id="cd07713">
    <property type="entry name" value="DHPS-like_MBL-fold"/>
    <property type="match status" value="1"/>
</dbReference>
<proteinExistence type="predicted"/>
<dbReference type="EMBL" id="DTAK01000048">
    <property type="protein sequence ID" value="HGU59812.1"/>
    <property type="molecule type" value="Genomic_DNA"/>
</dbReference>
<evidence type="ECO:0000259" key="1">
    <source>
        <dbReference type="Pfam" id="PF00753"/>
    </source>
</evidence>
<dbReference type="Gene3D" id="3.60.15.10">
    <property type="entry name" value="Ribonuclease Z/Hydroxyacylglutathione hydrolase-like"/>
    <property type="match status" value="1"/>
</dbReference>
<organism evidence="2">
    <name type="scientific">Geoglobus ahangari</name>
    <dbReference type="NCBI Taxonomy" id="113653"/>
    <lineage>
        <taxon>Archaea</taxon>
        <taxon>Methanobacteriati</taxon>
        <taxon>Methanobacteriota</taxon>
        <taxon>Archaeoglobi</taxon>
        <taxon>Archaeoglobales</taxon>
        <taxon>Archaeoglobaceae</taxon>
        <taxon>Geoglobus</taxon>
    </lineage>
</organism>
<dbReference type="EMBL" id="DRUC01000087">
    <property type="protein sequence ID" value="HHF48621.1"/>
    <property type="molecule type" value="Genomic_DNA"/>
</dbReference>
<dbReference type="AlphaFoldDB" id="A0A7C3UH49"/>
<evidence type="ECO:0000313" key="3">
    <source>
        <dbReference type="EMBL" id="HGU59812.1"/>
    </source>
</evidence>
<dbReference type="InterPro" id="IPR041712">
    <property type="entry name" value="DHPS-like_MBL-fold"/>
</dbReference>
<dbReference type="Pfam" id="PF00753">
    <property type="entry name" value="Lactamase_B"/>
    <property type="match status" value="1"/>
</dbReference>
<dbReference type="SUPFAM" id="SSF56281">
    <property type="entry name" value="Metallo-hydrolase/oxidoreductase"/>
    <property type="match status" value="1"/>
</dbReference>
<dbReference type="GO" id="GO:0016740">
    <property type="term" value="F:transferase activity"/>
    <property type="evidence" value="ECO:0007669"/>
    <property type="project" value="TreeGrafter"/>
</dbReference>
<accession>A0A7C3UH49</accession>
<reference evidence="2" key="1">
    <citation type="journal article" date="2020" name="mSystems">
        <title>Genome- and Community-Level Interaction Insights into Carbon Utilization and Element Cycling Functions of Hydrothermarchaeota in Hydrothermal Sediment.</title>
        <authorList>
            <person name="Zhou Z."/>
            <person name="Liu Y."/>
            <person name="Xu W."/>
            <person name="Pan J."/>
            <person name="Luo Z.H."/>
            <person name="Li M."/>
        </authorList>
    </citation>
    <scope>NUCLEOTIDE SEQUENCE [LARGE SCALE GENOMIC DNA]</scope>
    <source>
        <strain evidence="4">SpSt-10</strain>
        <strain evidence="3">SpSt-62</strain>
        <strain evidence="2">SpSt-97</strain>
    </source>
</reference>
<dbReference type="PANTHER" id="PTHR13754:SF18">
    <property type="entry name" value="7,8-DIHYDROPTERIN-6-METHYL-4-(BETA-D-RIBOFURANOSYL)-AMINOBENZENE-5'-PHOSPHATE SYNTHASE"/>
    <property type="match status" value="1"/>
</dbReference>
<dbReference type="InterPro" id="IPR036866">
    <property type="entry name" value="RibonucZ/Hydroxyglut_hydro"/>
</dbReference>